<dbReference type="Gene3D" id="1.20.120.430">
    <property type="entry name" value="tRNA modification GTPase MnmE domain 2"/>
    <property type="match status" value="1"/>
</dbReference>
<feature type="binding site" evidence="6">
    <location>
        <begin position="250"/>
        <end position="256"/>
    </location>
    <ligand>
        <name>GTP</name>
        <dbReference type="ChEBI" id="CHEBI:37565"/>
    </ligand>
</feature>
<sequence>MKFTYGSDADTIYAPATPVGRSALAIVRVSGPQTQQVFLQLCGRIPESRKATLSTLRDRTGVPIDQALVLYFPGASSPTGEEAGEFHLHGNMLLVDAFALELEHLGLRLAQPGEFTRRAVLAGKLDLTQAEALADLVEAETTAQRRQAVSQLYGALGDPVLRWRNRLLDALSLIEADIDFSDEDDVGEGLFMSALTIASQVSDEIQTVLRDRGIGERVRDGFRVVIAGPPNAGKSTLLNCLAGRDVAIVTDIPGTTRDVLEVRLDLGGLPVRLFDTAGLHESGDVVEQIGMARANDQLDAADVVLWLKPAVGPDSDQSRIPPPLVAKVIHVLTKVDRLGAGEATIQGTGADVAVSAVSGAGVDALVLAIQQALPVSSVNEGMAITRRRHREALTAAVAALCRLPQGTEENPTDWTELVLWAEDLRQAVFHVGCITGHARPDDVLDRIFTAFCIGK</sequence>
<dbReference type="SUPFAM" id="SSF52540">
    <property type="entry name" value="P-loop containing nucleoside triphosphate hydrolases"/>
    <property type="match status" value="1"/>
</dbReference>
<evidence type="ECO:0000313" key="10">
    <source>
        <dbReference type="Proteomes" id="UP001595704"/>
    </source>
</evidence>
<dbReference type="InterPro" id="IPR027368">
    <property type="entry name" value="MnmE_dom2"/>
</dbReference>
<proteinExistence type="inferred from homology"/>
<comment type="caution">
    <text evidence="9">The sequence shown here is derived from an EMBL/GenBank/DDBJ whole genome shotgun (WGS) entry which is preliminary data.</text>
</comment>
<dbReference type="NCBIfam" id="NF003661">
    <property type="entry name" value="PRK05291.1-3"/>
    <property type="match status" value="1"/>
</dbReference>
<evidence type="ECO:0000256" key="2">
    <source>
        <dbReference type="ARBA" id="ARBA00022694"/>
    </source>
</evidence>
<comment type="function">
    <text evidence="6">Exhibits a very high intrinsic GTPase hydrolysis rate. Involved in the addition of a carboxymethylaminomethyl (cmnm) group at the wobble position (U34) of certain tRNAs, forming tRNA-cmnm(5)s(2)U34.</text>
</comment>
<dbReference type="PANTHER" id="PTHR42714">
    <property type="entry name" value="TRNA MODIFICATION GTPASE GTPBP3"/>
    <property type="match status" value="1"/>
</dbReference>
<dbReference type="Gene3D" id="3.30.1360.120">
    <property type="entry name" value="Probable tRNA modification gtpase trme, domain 1"/>
    <property type="match status" value="1"/>
</dbReference>
<feature type="binding site" evidence="6">
    <location>
        <position position="231"/>
    </location>
    <ligand>
        <name>K(+)</name>
        <dbReference type="ChEBI" id="CHEBI:29103"/>
    </ligand>
</feature>
<feature type="binding site" evidence="6">
    <location>
        <position position="235"/>
    </location>
    <ligand>
        <name>Mg(2+)</name>
        <dbReference type="ChEBI" id="CHEBI:18420"/>
    </ligand>
</feature>
<protein>
    <recommendedName>
        <fullName evidence="6">tRNA modification GTPase MnmE</fullName>
        <ecNumber evidence="6">3.6.-.-</ecNumber>
    </recommendedName>
</protein>
<dbReference type="RefSeq" id="WP_191318487.1">
    <property type="nucleotide sequence ID" value="NZ_BNCG01000003.1"/>
</dbReference>
<keyword evidence="6" id="KW-0479">Metal-binding</keyword>
<feature type="domain" description="TrmE-type G" evidence="8">
    <location>
        <begin position="221"/>
        <end position="374"/>
    </location>
</feature>
<dbReference type="Pfam" id="PF10396">
    <property type="entry name" value="TrmE_N"/>
    <property type="match status" value="1"/>
</dbReference>
<reference evidence="10" key="1">
    <citation type="journal article" date="2019" name="Int. J. Syst. Evol. Microbiol.">
        <title>The Global Catalogue of Microorganisms (GCM) 10K type strain sequencing project: providing services to taxonomists for standard genome sequencing and annotation.</title>
        <authorList>
            <consortium name="The Broad Institute Genomics Platform"/>
            <consortium name="The Broad Institute Genome Sequencing Center for Infectious Disease"/>
            <person name="Wu L."/>
            <person name="Ma J."/>
        </authorList>
    </citation>
    <scope>NUCLEOTIDE SEQUENCE [LARGE SCALE GENOMIC DNA]</scope>
    <source>
        <strain evidence="10">KCTC 42282</strain>
    </source>
</reference>
<dbReference type="NCBIfam" id="TIGR00450">
    <property type="entry name" value="mnmE_trmE_thdF"/>
    <property type="match status" value="1"/>
</dbReference>
<comment type="similarity">
    <text evidence="1 6 7">Belongs to the TRAFAC class TrmE-Era-EngA-EngB-Septin-like GTPase superfamily. TrmE GTPase family.</text>
</comment>
<dbReference type="EMBL" id="JBHRYC010000086">
    <property type="protein sequence ID" value="MFC3639142.1"/>
    <property type="molecule type" value="Genomic_DNA"/>
</dbReference>
<keyword evidence="3 6" id="KW-0547">Nucleotide-binding</keyword>
<dbReference type="CDD" id="cd14858">
    <property type="entry name" value="TrmE_N"/>
    <property type="match status" value="1"/>
</dbReference>
<evidence type="ECO:0000256" key="1">
    <source>
        <dbReference type="ARBA" id="ARBA00011043"/>
    </source>
</evidence>
<comment type="caution">
    <text evidence="6">Lacks conserved residue(s) required for the propagation of feature annotation.</text>
</comment>
<comment type="subcellular location">
    <subcellularLocation>
        <location evidence="6">Cytoplasm</location>
    </subcellularLocation>
</comment>
<feature type="binding site" evidence="6">
    <location>
        <position position="124"/>
    </location>
    <ligand>
        <name>(6S)-5-formyl-5,6,7,8-tetrahydrofolate</name>
        <dbReference type="ChEBI" id="CHEBI:57457"/>
    </ligand>
</feature>
<dbReference type="Pfam" id="PF01926">
    <property type="entry name" value="MMR_HSR1"/>
    <property type="match status" value="1"/>
</dbReference>
<dbReference type="HAMAP" id="MF_00379">
    <property type="entry name" value="GTPase_MnmE"/>
    <property type="match status" value="1"/>
</dbReference>
<dbReference type="SUPFAM" id="SSF116878">
    <property type="entry name" value="TrmE connector domain"/>
    <property type="match status" value="1"/>
</dbReference>
<dbReference type="InterPro" id="IPR018948">
    <property type="entry name" value="GTP-bd_TrmE_N"/>
</dbReference>
<keyword evidence="4 6" id="KW-0630">Potassium</keyword>
<dbReference type="PROSITE" id="PS51709">
    <property type="entry name" value="G_TRME"/>
    <property type="match status" value="1"/>
</dbReference>
<keyword evidence="10" id="KW-1185">Reference proteome</keyword>
<dbReference type="Proteomes" id="UP001595704">
    <property type="component" value="Unassembled WGS sequence"/>
</dbReference>
<dbReference type="Gene3D" id="3.40.50.300">
    <property type="entry name" value="P-loop containing nucleotide triphosphate hydrolases"/>
    <property type="match status" value="1"/>
</dbReference>
<evidence type="ECO:0000259" key="8">
    <source>
        <dbReference type="PROSITE" id="PS51709"/>
    </source>
</evidence>
<feature type="binding site" evidence="6">
    <location>
        <position position="28"/>
    </location>
    <ligand>
        <name>(6S)-5-formyl-5,6,7,8-tetrahydrofolate</name>
        <dbReference type="ChEBI" id="CHEBI:57457"/>
    </ligand>
</feature>
<dbReference type="NCBIfam" id="TIGR00231">
    <property type="entry name" value="small_GTP"/>
    <property type="match status" value="1"/>
</dbReference>
<organism evidence="9 10">
    <name type="scientific">Camelimonas fluminis</name>
    <dbReference type="NCBI Taxonomy" id="1576911"/>
    <lineage>
        <taxon>Bacteria</taxon>
        <taxon>Pseudomonadati</taxon>
        <taxon>Pseudomonadota</taxon>
        <taxon>Alphaproteobacteria</taxon>
        <taxon>Hyphomicrobiales</taxon>
        <taxon>Chelatococcaceae</taxon>
        <taxon>Camelimonas</taxon>
    </lineage>
</organism>
<feature type="binding site" evidence="6">
    <location>
        <position position="252"/>
    </location>
    <ligand>
        <name>K(+)</name>
        <dbReference type="ChEBI" id="CHEBI:29103"/>
    </ligand>
</feature>
<dbReference type="Pfam" id="PF12631">
    <property type="entry name" value="MnmE_helical"/>
    <property type="match status" value="1"/>
</dbReference>
<comment type="subunit">
    <text evidence="6">Homodimer. Heterotetramer of two MnmE and two MnmG subunits.</text>
</comment>
<comment type="cofactor">
    <cofactor evidence="6">
        <name>K(+)</name>
        <dbReference type="ChEBI" id="CHEBI:29103"/>
    </cofactor>
    <text evidence="6">Binds 1 potassium ion per subunit.</text>
</comment>
<dbReference type="InterPro" id="IPR027417">
    <property type="entry name" value="P-loop_NTPase"/>
</dbReference>
<evidence type="ECO:0000313" key="9">
    <source>
        <dbReference type="EMBL" id="MFC3639142.1"/>
    </source>
</evidence>
<dbReference type="SUPFAM" id="SSF103025">
    <property type="entry name" value="Folate-binding domain"/>
    <property type="match status" value="1"/>
</dbReference>
<keyword evidence="2 6" id="KW-0819">tRNA processing</keyword>
<dbReference type="InterPro" id="IPR006073">
    <property type="entry name" value="GTP-bd"/>
</dbReference>
<feature type="binding site" evidence="6">
    <location>
        <begin position="275"/>
        <end position="278"/>
    </location>
    <ligand>
        <name>GTP</name>
        <dbReference type="ChEBI" id="CHEBI:37565"/>
    </ligand>
</feature>
<name>A0ABV7UKR9_9HYPH</name>
<dbReference type="InterPro" id="IPR005225">
    <property type="entry name" value="Small_GTP-bd"/>
</dbReference>
<feature type="binding site" evidence="6">
    <location>
        <position position="255"/>
    </location>
    <ligand>
        <name>K(+)</name>
        <dbReference type="ChEBI" id="CHEBI:29103"/>
    </ligand>
</feature>
<evidence type="ECO:0000256" key="4">
    <source>
        <dbReference type="ARBA" id="ARBA00022958"/>
    </source>
</evidence>
<evidence type="ECO:0000256" key="7">
    <source>
        <dbReference type="RuleBase" id="RU003313"/>
    </source>
</evidence>
<dbReference type="EC" id="3.6.-.-" evidence="6"/>
<dbReference type="CDD" id="cd04164">
    <property type="entry name" value="trmE"/>
    <property type="match status" value="1"/>
</dbReference>
<evidence type="ECO:0000256" key="3">
    <source>
        <dbReference type="ARBA" id="ARBA00022741"/>
    </source>
</evidence>
<dbReference type="GO" id="GO:0016787">
    <property type="term" value="F:hydrolase activity"/>
    <property type="evidence" value="ECO:0007669"/>
    <property type="project" value="UniProtKB-KW"/>
</dbReference>
<keyword evidence="6" id="KW-0460">Magnesium</keyword>
<dbReference type="InterPro" id="IPR004520">
    <property type="entry name" value="GTPase_MnmE"/>
</dbReference>
<evidence type="ECO:0000256" key="5">
    <source>
        <dbReference type="ARBA" id="ARBA00023134"/>
    </source>
</evidence>
<keyword evidence="5 6" id="KW-0342">GTP-binding</keyword>
<keyword evidence="6 9" id="KW-0378">Hydrolase</keyword>
<dbReference type="InterPro" id="IPR027266">
    <property type="entry name" value="TrmE/GcvT-like"/>
</dbReference>
<feature type="binding site" evidence="6">
    <location>
        <position position="250"/>
    </location>
    <ligand>
        <name>K(+)</name>
        <dbReference type="ChEBI" id="CHEBI:29103"/>
    </ligand>
</feature>
<dbReference type="InterPro" id="IPR025867">
    <property type="entry name" value="MnmE_helical"/>
</dbReference>
<feature type="binding site" evidence="6">
    <location>
        <begin position="231"/>
        <end position="236"/>
    </location>
    <ligand>
        <name>GTP</name>
        <dbReference type="ChEBI" id="CHEBI:37565"/>
    </ligand>
</feature>
<gene>
    <name evidence="6 9" type="primary">mnmE</name>
    <name evidence="6" type="synonym">trmE</name>
    <name evidence="9" type="ORF">ACFONL_17510</name>
</gene>
<evidence type="ECO:0000256" key="6">
    <source>
        <dbReference type="HAMAP-Rule" id="MF_00379"/>
    </source>
</evidence>
<feature type="binding site" evidence="6">
    <location>
        <position position="455"/>
    </location>
    <ligand>
        <name>(6S)-5-formyl-5,6,7,8-tetrahydrofolate</name>
        <dbReference type="ChEBI" id="CHEBI:57457"/>
    </ligand>
</feature>
<feature type="binding site" evidence="6">
    <location>
        <position position="256"/>
    </location>
    <ligand>
        <name>Mg(2+)</name>
        <dbReference type="ChEBI" id="CHEBI:18420"/>
    </ligand>
</feature>
<accession>A0ABV7UKR9</accession>
<keyword evidence="6" id="KW-0963">Cytoplasm</keyword>
<dbReference type="InterPro" id="IPR031168">
    <property type="entry name" value="G_TrmE"/>
</dbReference>
<feature type="binding site" evidence="6">
    <location>
        <position position="85"/>
    </location>
    <ligand>
        <name>(6S)-5-formyl-5,6,7,8-tetrahydrofolate</name>
        <dbReference type="ChEBI" id="CHEBI:57457"/>
    </ligand>
</feature>
<dbReference type="PANTHER" id="PTHR42714:SF2">
    <property type="entry name" value="TRNA MODIFICATION GTPASE GTPBP3, MITOCHONDRIAL"/>
    <property type="match status" value="1"/>
</dbReference>